<name>A0A7G7GD48_9BACT</name>
<organism evidence="2 3">
    <name type="scientific">Adhaeribacter swui</name>
    <dbReference type="NCBI Taxonomy" id="2086471"/>
    <lineage>
        <taxon>Bacteria</taxon>
        <taxon>Pseudomonadati</taxon>
        <taxon>Bacteroidota</taxon>
        <taxon>Cytophagia</taxon>
        <taxon>Cytophagales</taxon>
        <taxon>Hymenobacteraceae</taxon>
        <taxon>Adhaeribacter</taxon>
    </lineage>
</organism>
<dbReference type="InterPro" id="IPR001279">
    <property type="entry name" value="Metallo-B-lactamas"/>
</dbReference>
<dbReference type="GO" id="GO:0016787">
    <property type="term" value="F:hydrolase activity"/>
    <property type="evidence" value="ECO:0007669"/>
    <property type="project" value="UniProtKB-KW"/>
</dbReference>
<protein>
    <submittedName>
        <fullName evidence="2">MBL fold metallo-hydrolase</fullName>
    </submittedName>
</protein>
<dbReference type="InterPro" id="IPR036866">
    <property type="entry name" value="RibonucZ/Hydroxyglut_hydro"/>
</dbReference>
<sequence length="268" mass="30605">MATNFICTTCGVQYAVQTEPPAECKICTDDRQYVNWQGQTWTTLPEMQGKYRNQIELVEPNVYSIQTYPKFAIGQRAHLIQTPQGNILWDCITYLDEETIIRINELGGITAIAISHPHYFSTLVNWSQTFGEVPVHIHAQDKEWVMQSYSRIIFWDESTHIMPGNLLLIQCGGHFPGANVLYYPQASDGKGVIFSGDTIQVVMDRQSVSFMYSYPNLIPLNKPAILAIKQALEGLSFERMYGAFEAQIKQEARQAFDKSITRYLQIFE</sequence>
<dbReference type="RefSeq" id="WP_185271572.1">
    <property type="nucleotide sequence ID" value="NZ_CP055156.1"/>
</dbReference>
<evidence type="ECO:0000313" key="3">
    <source>
        <dbReference type="Proteomes" id="UP000515237"/>
    </source>
</evidence>
<dbReference type="PANTHER" id="PTHR36839:SF1">
    <property type="entry name" value="METALLO-BETA-LACTAMASE FAMILY PROTEIN (AFU_ORTHOLOGUE AFUA_5G12770)"/>
    <property type="match status" value="1"/>
</dbReference>
<accession>A0A7G7GD48</accession>
<dbReference type="SUPFAM" id="SSF56281">
    <property type="entry name" value="Metallo-hydrolase/oxidoreductase"/>
    <property type="match status" value="1"/>
</dbReference>
<dbReference type="Proteomes" id="UP000515237">
    <property type="component" value="Chromosome"/>
</dbReference>
<gene>
    <name evidence="2" type="ORF">HUW51_21040</name>
</gene>
<dbReference type="AlphaFoldDB" id="A0A7G7GD48"/>
<evidence type="ECO:0000313" key="2">
    <source>
        <dbReference type="EMBL" id="QNF35082.1"/>
    </source>
</evidence>
<dbReference type="PANTHER" id="PTHR36839">
    <property type="entry name" value="METALLO-BETA-LACTAMASE FAMILY PROTEIN (AFU_ORTHOLOGUE AFUA_5G12770)"/>
    <property type="match status" value="1"/>
</dbReference>
<proteinExistence type="predicted"/>
<dbReference type="SMART" id="SM00849">
    <property type="entry name" value="Lactamase_B"/>
    <property type="match status" value="1"/>
</dbReference>
<evidence type="ECO:0000259" key="1">
    <source>
        <dbReference type="SMART" id="SM00849"/>
    </source>
</evidence>
<dbReference type="Gene3D" id="3.60.15.10">
    <property type="entry name" value="Ribonuclease Z/Hydroxyacylglutathione hydrolase-like"/>
    <property type="match status" value="1"/>
</dbReference>
<dbReference type="EMBL" id="CP055156">
    <property type="protein sequence ID" value="QNF35082.1"/>
    <property type="molecule type" value="Genomic_DNA"/>
</dbReference>
<dbReference type="KEGG" id="aswu:HUW51_21040"/>
<keyword evidence="2" id="KW-0378">Hydrolase</keyword>
<feature type="domain" description="Metallo-beta-lactamase" evidence="1">
    <location>
        <begin position="74"/>
        <end position="229"/>
    </location>
</feature>
<reference evidence="2 3" key="1">
    <citation type="journal article" date="2018" name="Int. J. Syst. Evol. Microbiol.">
        <title>Adhaeribacter swui sp. nov., isolated from wet mud.</title>
        <authorList>
            <person name="Kim D.U."/>
            <person name="Kim K.W."/>
            <person name="Kang M.S."/>
            <person name="Kim J.Y."/>
            <person name="Jang J.H."/>
            <person name="Kim M.K."/>
        </authorList>
    </citation>
    <scope>NUCLEOTIDE SEQUENCE [LARGE SCALE GENOMIC DNA]</scope>
    <source>
        <strain evidence="2 3">KCTC 52873</strain>
    </source>
</reference>
<keyword evidence="3" id="KW-1185">Reference proteome</keyword>